<dbReference type="EMBL" id="KB932213">
    <property type="protein sequence ID" value="KCV67763.1"/>
    <property type="molecule type" value="Genomic_DNA"/>
</dbReference>
<feature type="compositionally biased region" description="Low complexity" evidence="2">
    <location>
        <begin position="389"/>
        <end position="398"/>
    </location>
</feature>
<organism evidence="3">
    <name type="scientific">Fonticula alba</name>
    <name type="common">Slime mold</name>
    <dbReference type="NCBI Taxonomy" id="691883"/>
    <lineage>
        <taxon>Eukaryota</taxon>
        <taxon>Rotosphaerida</taxon>
        <taxon>Fonticulaceae</taxon>
        <taxon>Fonticula</taxon>
    </lineage>
</organism>
<keyword evidence="4" id="KW-1185">Reference proteome</keyword>
<dbReference type="Proteomes" id="UP000030693">
    <property type="component" value="Unassembled WGS sequence"/>
</dbReference>
<accession>A0A058Z1E8</accession>
<feature type="region of interest" description="Disordered" evidence="2">
    <location>
        <begin position="247"/>
        <end position="273"/>
    </location>
</feature>
<dbReference type="AlphaFoldDB" id="A0A058Z1E8"/>
<feature type="coiled-coil region" evidence="1">
    <location>
        <begin position="344"/>
        <end position="374"/>
    </location>
</feature>
<name>A0A058Z1E8_FONAL</name>
<proteinExistence type="predicted"/>
<feature type="region of interest" description="Disordered" evidence="2">
    <location>
        <begin position="389"/>
        <end position="420"/>
    </location>
</feature>
<keyword evidence="1" id="KW-0175">Coiled coil</keyword>
<feature type="region of interest" description="Disordered" evidence="2">
    <location>
        <begin position="68"/>
        <end position="111"/>
    </location>
</feature>
<protein>
    <submittedName>
        <fullName evidence="3">Uncharacterized protein</fullName>
    </submittedName>
</protein>
<dbReference type="GeneID" id="20530431"/>
<feature type="region of interest" description="Disordered" evidence="2">
    <location>
        <begin position="308"/>
        <end position="336"/>
    </location>
</feature>
<dbReference type="RefSeq" id="XP_009497794.1">
    <property type="nucleotide sequence ID" value="XM_009499519.1"/>
</dbReference>
<reference evidence="3" key="1">
    <citation type="submission" date="2013-04" db="EMBL/GenBank/DDBJ databases">
        <title>The Genome Sequence of Fonticula alba ATCC 38817.</title>
        <authorList>
            <consortium name="The Broad Institute Genomics Platform"/>
            <person name="Russ C."/>
            <person name="Cuomo C."/>
            <person name="Burger G."/>
            <person name="Gray M.W."/>
            <person name="Holland P.W.H."/>
            <person name="King N."/>
            <person name="Lang F.B.F."/>
            <person name="Roger A.J."/>
            <person name="Ruiz-Trillo I."/>
            <person name="Brown M."/>
            <person name="Walker B."/>
            <person name="Young S."/>
            <person name="Zeng Q."/>
            <person name="Gargeya S."/>
            <person name="Fitzgerald M."/>
            <person name="Haas B."/>
            <person name="Abouelleil A."/>
            <person name="Allen A.W."/>
            <person name="Alvarado L."/>
            <person name="Arachchi H.M."/>
            <person name="Berlin A.M."/>
            <person name="Chapman S.B."/>
            <person name="Gainer-Dewar J."/>
            <person name="Goldberg J."/>
            <person name="Griggs A."/>
            <person name="Gujja S."/>
            <person name="Hansen M."/>
            <person name="Howarth C."/>
            <person name="Imamovic A."/>
            <person name="Ireland A."/>
            <person name="Larimer J."/>
            <person name="McCowan C."/>
            <person name="Murphy C."/>
            <person name="Pearson M."/>
            <person name="Poon T.W."/>
            <person name="Priest M."/>
            <person name="Roberts A."/>
            <person name="Saif S."/>
            <person name="Shea T."/>
            <person name="Sisk P."/>
            <person name="Sykes S."/>
            <person name="Wortman J."/>
            <person name="Nusbaum C."/>
            <person name="Birren B."/>
        </authorList>
    </citation>
    <scope>NUCLEOTIDE SEQUENCE [LARGE SCALE GENOMIC DNA]</scope>
    <source>
        <strain evidence="3">ATCC 38817</strain>
    </source>
</reference>
<evidence type="ECO:0000313" key="3">
    <source>
        <dbReference type="EMBL" id="KCV67763.1"/>
    </source>
</evidence>
<evidence type="ECO:0000313" key="4">
    <source>
        <dbReference type="Proteomes" id="UP000030693"/>
    </source>
</evidence>
<gene>
    <name evidence="3" type="ORF">H696_05706</name>
</gene>
<evidence type="ECO:0000256" key="2">
    <source>
        <dbReference type="SAM" id="MobiDB-lite"/>
    </source>
</evidence>
<evidence type="ECO:0000256" key="1">
    <source>
        <dbReference type="SAM" id="Coils"/>
    </source>
</evidence>
<sequence>MARDLDAVRARLTTSLSSLTESSKALRAARSDAKRHAEALARERTFRENETRRLETEVFKLRQQVAQQLTSRTGAGRAPTRDAGHGARVRVLNRPDPTPALAAAPGKPSKPEAEALQLARSALATENRHLGQENAKLRLAMSLLCQMLLTIGDISAVITPSECTALSYHFPRLAAGPAVVLPKIPAAQSHSMTSAQWVSAITHGAPAFELNPSYPPPDHFDDRLISLGFRIAHEAIRQFAFLDEAGPLGGGPDGDSPIPGVSLRCPDSPGPAEEVSNLRAELAAAQARLSDMDALGRQVDDLTRALQHERQQHQILQKKADSAAPPAPAQAQLDQDRQALRQWAQELQKEAASVAEARSALESEQRRYELTRQRDLLVEQLRLANISPPAAAGTLPATSTPPPAAAGSAPHPYPLYGGPV</sequence>